<evidence type="ECO:0000256" key="10">
    <source>
        <dbReference type="ARBA" id="ARBA00039744"/>
    </source>
</evidence>
<keyword evidence="14" id="KW-1185">Reference proteome</keyword>
<dbReference type="AlphaFoldDB" id="A0A8C4QKJ8"/>
<feature type="domain" description="T-SNARE coiled-coil homology" evidence="12">
    <location>
        <begin position="15"/>
        <end position="77"/>
    </location>
</feature>
<dbReference type="OMA" id="RLMCYLI"/>
<dbReference type="Proteomes" id="UP000694388">
    <property type="component" value="Unplaced"/>
</dbReference>
<keyword evidence="8 11" id="KW-0472">Membrane</keyword>
<keyword evidence="6" id="KW-0333">Golgi apparatus</keyword>
<keyword evidence="7" id="KW-0175">Coiled coil</keyword>
<reference evidence="13" key="1">
    <citation type="submission" date="2025-08" db="UniProtKB">
        <authorList>
            <consortium name="Ensembl"/>
        </authorList>
    </citation>
    <scope>IDENTIFICATION</scope>
</reference>
<dbReference type="GeneTree" id="ENSGT00940000160208"/>
<keyword evidence="4" id="KW-0653">Protein transport</keyword>
<name>A0A8C4QKJ8_EPTBU</name>
<keyword evidence="3 11" id="KW-0812">Transmembrane</keyword>
<proteinExistence type="predicted"/>
<evidence type="ECO:0000256" key="2">
    <source>
        <dbReference type="ARBA" id="ARBA00022448"/>
    </source>
</evidence>
<evidence type="ECO:0000256" key="3">
    <source>
        <dbReference type="ARBA" id="ARBA00022692"/>
    </source>
</evidence>
<accession>A0A8C4QKJ8</accession>
<dbReference type="FunFam" id="1.20.5.110:FF:000038">
    <property type="entry name" value="BET1-like protein isoform X2"/>
    <property type="match status" value="1"/>
</dbReference>
<evidence type="ECO:0000256" key="4">
    <source>
        <dbReference type="ARBA" id="ARBA00022927"/>
    </source>
</evidence>
<evidence type="ECO:0000256" key="6">
    <source>
        <dbReference type="ARBA" id="ARBA00023034"/>
    </source>
</evidence>
<feature type="transmembrane region" description="Helical" evidence="11">
    <location>
        <begin position="87"/>
        <end position="106"/>
    </location>
</feature>
<keyword evidence="5 11" id="KW-1133">Transmembrane helix</keyword>
<evidence type="ECO:0000256" key="11">
    <source>
        <dbReference type="SAM" id="Phobius"/>
    </source>
</evidence>
<evidence type="ECO:0000256" key="8">
    <source>
        <dbReference type="ARBA" id="ARBA00023136"/>
    </source>
</evidence>
<dbReference type="PANTHER" id="PTHR12791">
    <property type="entry name" value="GOLGI SNARE BET1-RELATED"/>
    <property type="match status" value="1"/>
</dbReference>
<reference evidence="13" key="2">
    <citation type="submission" date="2025-09" db="UniProtKB">
        <authorList>
            <consortium name="Ensembl"/>
        </authorList>
    </citation>
    <scope>IDENTIFICATION</scope>
</reference>
<comment type="subcellular location">
    <subcellularLocation>
        <location evidence="1">Golgi apparatus membrane</location>
        <topology evidence="1">Single-pass type IV membrane protein</topology>
    </subcellularLocation>
</comment>
<keyword evidence="2" id="KW-0813">Transport</keyword>
<comment type="function">
    <text evidence="9">Vesicle SNARE required for targeting and fusion of retrograde transport vesicles with the Golgi complex. Required for the integrity of the Golgi complex.</text>
</comment>
<dbReference type="Ensembl" id="ENSEBUT00000017407.1">
    <property type="protein sequence ID" value="ENSEBUP00000016831.1"/>
    <property type="gene ID" value="ENSEBUG00000010554.1"/>
</dbReference>
<dbReference type="Gene3D" id="1.20.5.110">
    <property type="match status" value="1"/>
</dbReference>
<dbReference type="GO" id="GO:0015031">
    <property type="term" value="P:protein transport"/>
    <property type="evidence" value="ECO:0007669"/>
    <property type="project" value="UniProtKB-KW"/>
</dbReference>
<evidence type="ECO:0000259" key="12">
    <source>
        <dbReference type="PROSITE" id="PS50192"/>
    </source>
</evidence>
<protein>
    <recommendedName>
        <fullName evidence="10">BET1-like protein</fullName>
    </recommendedName>
</protein>
<sequence>MTERGKGLGQGAVENMMEMENQRIAENLATKVSRLKELALDIDQEAESHNSYLDNMDGDFSGATGLLSGSVKRFSAMARSSRDSRRIMCYLSIAIVVLFFILYFIMSRVRR</sequence>
<dbReference type="GO" id="GO:0000139">
    <property type="term" value="C:Golgi membrane"/>
    <property type="evidence" value="ECO:0007669"/>
    <property type="project" value="UniProtKB-SubCell"/>
</dbReference>
<dbReference type="InterPro" id="IPR000727">
    <property type="entry name" value="T_SNARE_dom"/>
</dbReference>
<dbReference type="PROSITE" id="PS50192">
    <property type="entry name" value="T_SNARE"/>
    <property type="match status" value="1"/>
</dbReference>
<evidence type="ECO:0000313" key="13">
    <source>
        <dbReference type="Ensembl" id="ENSEBUP00000016831.1"/>
    </source>
</evidence>
<evidence type="ECO:0000256" key="7">
    <source>
        <dbReference type="ARBA" id="ARBA00023054"/>
    </source>
</evidence>
<dbReference type="CDD" id="cd15853">
    <property type="entry name" value="SNARE_Bet1"/>
    <property type="match status" value="1"/>
</dbReference>
<evidence type="ECO:0000256" key="5">
    <source>
        <dbReference type="ARBA" id="ARBA00022989"/>
    </source>
</evidence>
<dbReference type="InterPro" id="IPR039899">
    <property type="entry name" value="BET1_SNARE"/>
</dbReference>
<dbReference type="SUPFAM" id="SSF58038">
    <property type="entry name" value="SNARE fusion complex"/>
    <property type="match status" value="1"/>
</dbReference>
<evidence type="ECO:0000256" key="1">
    <source>
        <dbReference type="ARBA" id="ARBA00004409"/>
    </source>
</evidence>
<evidence type="ECO:0000256" key="9">
    <source>
        <dbReference type="ARBA" id="ARBA00037250"/>
    </source>
</evidence>
<organism evidence="13 14">
    <name type="scientific">Eptatretus burgeri</name>
    <name type="common">Inshore hagfish</name>
    <dbReference type="NCBI Taxonomy" id="7764"/>
    <lineage>
        <taxon>Eukaryota</taxon>
        <taxon>Metazoa</taxon>
        <taxon>Chordata</taxon>
        <taxon>Craniata</taxon>
        <taxon>Vertebrata</taxon>
        <taxon>Cyclostomata</taxon>
        <taxon>Myxini</taxon>
        <taxon>Myxiniformes</taxon>
        <taxon>Myxinidae</taxon>
        <taxon>Eptatretinae</taxon>
        <taxon>Eptatretus</taxon>
    </lineage>
</organism>
<evidence type="ECO:0000313" key="14">
    <source>
        <dbReference type="Proteomes" id="UP000694388"/>
    </source>
</evidence>